<reference evidence="2 3" key="1">
    <citation type="submission" date="2016-10" db="EMBL/GenBank/DDBJ databases">
        <authorList>
            <person name="de Groot N.N."/>
        </authorList>
    </citation>
    <scope>NUCLEOTIDE SEQUENCE [LARGE SCALE GENOMIC DNA]</scope>
    <source>
        <strain evidence="2 3">DSM 9179</strain>
    </source>
</reference>
<gene>
    <name evidence="2" type="ORF">SAMN05421659_11415</name>
</gene>
<dbReference type="STRING" id="99656.SAMN05421659_11415"/>
<keyword evidence="1" id="KW-0472">Membrane</keyword>
<accession>A0A1I0RCS1</accession>
<name>A0A1I0RCS1_9FIRM</name>
<sequence>MKNQRLKASYTVENSFIMPLFIIIIVLLLYVCFYIHDAVILKNSALKLAIRAERSEEDWQRAELRQEGIDYIREKTICTKNINVIIENNKGDIKVTCTGYFSSALKWMNQTGLLNQSATVIKSKPEEFIRIINAVEDVIR</sequence>
<protein>
    <recommendedName>
        <fullName evidence="4">TadE-like protein</fullName>
    </recommendedName>
</protein>
<feature type="transmembrane region" description="Helical" evidence="1">
    <location>
        <begin position="16"/>
        <end position="35"/>
    </location>
</feature>
<evidence type="ECO:0000313" key="2">
    <source>
        <dbReference type="EMBL" id="SEW38636.1"/>
    </source>
</evidence>
<keyword evidence="3" id="KW-1185">Reference proteome</keyword>
<evidence type="ECO:0000256" key="1">
    <source>
        <dbReference type="SAM" id="Phobius"/>
    </source>
</evidence>
<dbReference type="AlphaFoldDB" id="A0A1I0RCS1"/>
<keyword evidence="1" id="KW-0812">Transmembrane</keyword>
<evidence type="ECO:0000313" key="3">
    <source>
        <dbReference type="Proteomes" id="UP000199701"/>
    </source>
</evidence>
<organism evidence="2 3">
    <name type="scientific">[Clostridium] fimetarium</name>
    <dbReference type="NCBI Taxonomy" id="99656"/>
    <lineage>
        <taxon>Bacteria</taxon>
        <taxon>Bacillati</taxon>
        <taxon>Bacillota</taxon>
        <taxon>Clostridia</taxon>
        <taxon>Lachnospirales</taxon>
        <taxon>Lachnospiraceae</taxon>
    </lineage>
</organism>
<keyword evidence="1" id="KW-1133">Transmembrane helix</keyword>
<dbReference type="Proteomes" id="UP000199701">
    <property type="component" value="Unassembled WGS sequence"/>
</dbReference>
<dbReference type="RefSeq" id="WP_092455838.1">
    <property type="nucleotide sequence ID" value="NZ_FOJI01000014.1"/>
</dbReference>
<dbReference type="EMBL" id="FOJI01000014">
    <property type="protein sequence ID" value="SEW38636.1"/>
    <property type="molecule type" value="Genomic_DNA"/>
</dbReference>
<proteinExistence type="predicted"/>
<evidence type="ECO:0008006" key="4">
    <source>
        <dbReference type="Google" id="ProtNLM"/>
    </source>
</evidence>